<evidence type="ECO:0000313" key="1">
    <source>
        <dbReference type="EMBL" id="EZA58945.1"/>
    </source>
</evidence>
<accession>A0A026WSC0</accession>
<dbReference type="EMBL" id="KK107111">
    <property type="protein sequence ID" value="EZA58945.1"/>
    <property type="molecule type" value="Genomic_DNA"/>
</dbReference>
<sequence length="91" mass="10465">LRYHCIEQAFLDSDVLSVILDPGALFSFPAASEHVFVRIIIKSVLMLGRRTFGATTPQASLNRRFILRVALCRGWKQKCRFLRVFQPSLDR</sequence>
<keyword evidence="2" id="KW-1185">Reference proteome</keyword>
<organism evidence="1 2">
    <name type="scientific">Ooceraea biroi</name>
    <name type="common">Clonal raider ant</name>
    <name type="synonym">Cerapachys biroi</name>
    <dbReference type="NCBI Taxonomy" id="2015173"/>
    <lineage>
        <taxon>Eukaryota</taxon>
        <taxon>Metazoa</taxon>
        <taxon>Ecdysozoa</taxon>
        <taxon>Arthropoda</taxon>
        <taxon>Hexapoda</taxon>
        <taxon>Insecta</taxon>
        <taxon>Pterygota</taxon>
        <taxon>Neoptera</taxon>
        <taxon>Endopterygota</taxon>
        <taxon>Hymenoptera</taxon>
        <taxon>Apocrita</taxon>
        <taxon>Aculeata</taxon>
        <taxon>Formicoidea</taxon>
        <taxon>Formicidae</taxon>
        <taxon>Dorylinae</taxon>
        <taxon>Ooceraea</taxon>
    </lineage>
</organism>
<proteinExistence type="predicted"/>
<evidence type="ECO:0000313" key="2">
    <source>
        <dbReference type="Proteomes" id="UP000053097"/>
    </source>
</evidence>
<dbReference type="Proteomes" id="UP000053097">
    <property type="component" value="Unassembled WGS sequence"/>
</dbReference>
<reference evidence="1 2" key="1">
    <citation type="journal article" date="2014" name="Curr. Biol.">
        <title>The genome of the clonal raider ant Cerapachys biroi.</title>
        <authorList>
            <person name="Oxley P.R."/>
            <person name="Ji L."/>
            <person name="Fetter-Pruneda I."/>
            <person name="McKenzie S.K."/>
            <person name="Li C."/>
            <person name="Hu H."/>
            <person name="Zhang G."/>
            <person name="Kronauer D.J."/>
        </authorList>
    </citation>
    <scope>NUCLEOTIDE SEQUENCE [LARGE SCALE GENOMIC DNA]</scope>
</reference>
<dbReference type="AlphaFoldDB" id="A0A026WSC0"/>
<gene>
    <name evidence="1" type="ORF">X777_16904</name>
</gene>
<protein>
    <submittedName>
        <fullName evidence="1">Uncharacterized protein</fullName>
    </submittedName>
</protein>
<name>A0A026WSC0_OOCBI</name>
<feature type="non-terminal residue" evidence="1">
    <location>
        <position position="1"/>
    </location>
</feature>